<evidence type="ECO:0000256" key="1">
    <source>
        <dbReference type="ARBA" id="ARBA00004418"/>
    </source>
</evidence>
<sequence length="354" mass="37833">MSIRLALPVLAAAGFLSTTALADVKVVASIKPVHSLVASIMEGAGSPEILVDGAASPHTYSLKPSQARSLADADVVFWVGPSLEPFLEKPLETIAEGSTSVALDDAPGLALLDVREGGAFEEHDHDHEGHDDHAEHDHDDHDGHDDHEEHDDEKHEEAGHEGEGHDHDDHDNEKHAHEDHDGHHSFDPHIWLDPVNASAMADAIAASLQMADPENAALYAENLATLKTRLNSLIEGVAPVVEPVKQKPFIVFHDAYHYFENRFGLSAAGSITISPEVSPGAARISEIREKVSDLKAVCVFSEPQFESSLVGAIIEGTDAKTAVLDPLGAELANGPDLYFSLIGNMADSMADCLG</sequence>
<keyword evidence="8" id="KW-0862">Zinc</keyword>
<evidence type="ECO:0000256" key="6">
    <source>
        <dbReference type="ARBA" id="ARBA00022729"/>
    </source>
</evidence>
<evidence type="ECO:0000256" key="12">
    <source>
        <dbReference type="SAM" id="MobiDB-lite"/>
    </source>
</evidence>
<name>A0AAE2ZGM3_9HYPH</name>
<evidence type="ECO:0000256" key="4">
    <source>
        <dbReference type="ARBA" id="ARBA00022448"/>
    </source>
</evidence>
<dbReference type="CDD" id="cd01019">
    <property type="entry name" value="ZnuA"/>
    <property type="match status" value="1"/>
</dbReference>
<dbReference type="InterPro" id="IPR035520">
    <property type="entry name" value="ZnuA"/>
</dbReference>
<evidence type="ECO:0000256" key="8">
    <source>
        <dbReference type="ARBA" id="ARBA00022833"/>
    </source>
</evidence>
<keyword evidence="6 13" id="KW-0732">Signal</keyword>
<evidence type="ECO:0000256" key="10">
    <source>
        <dbReference type="ARBA" id="ARBA00023065"/>
    </source>
</evidence>
<feature type="region of interest" description="Disordered" evidence="12">
    <location>
        <begin position="122"/>
        <end position="188"/>
    </location>
</feature>
<comment type="caution">
    <text evidence="14">The sequence shown here is derived from an EMBL/GenBank/DDBJ whole genome shotgun (WGS) entry which is preliminary data.</text>
</comment>
<keyword evidence="7" id="KW-0574">Periplasm</keyword>
<protein>
    <recommendedName>
        <fullName evidence="3">High-affinity zinc uptake system protein ZnuA</fullName>
    </recommendedName>
</protein>
<evidence type="ECO:0000313" key="15">
    <source>
        <dbReference type="Proteomes" id="UP001196509"/>
    </source>
</evidence>
<dbReference type="InterPro" id="IPR006127">
    <property type="entry name" value="ZnuA-like"/>
</dbReference>
<keyword evidence="11" id="KW-1015">Disulfide bond</keyword>
<comment type="similarity">
    <text evidence="2">Belongs to the bacterial solute-binding protein 9 family.</text>
</comment>
<comment type="subcellular location">
    <subcellularLocation>
        <location evidence="1">Periplasm</location>
    </subcellularLocation>
</comment>
<dbReference type="RefSeq" id="WP_220226930.1">
    <property type="nucleotide sequence ID" value="NZ_JAICBX010000001.1"/>
</dbReference>
<dbReference type="Pfam" id="PF01297">
    <property type="entry name" value="ZnuA"/>
    <property type="match status" value="1"/>
</dbReference>
<evidence type="ECO:0000256" key="3">
    <source>
        <dbReference type="ARBA" id="ARBA00015915"/>
    </source>
</evidence>
<dbReference type="EMBL" id="JAICBX010000001">
    <property type="protein sequence ID" value="MBW8636229.1"/>
    <property type="molecule type" value="Genomic_DNA"/>
</dbReference>
<keyword evidence="15" id="KW-1185">Reference proteome</keyword>
<evidence type="ECO:0000313" key="14">
    <source>
        <dbReference type="EMBL" id="MBW8636229.1"/>
    </source>
</evidence>
<dbReference type="GO" id="GO:0042597">
    <property type="term" value="C:periplasmic space"/>
    <property type="evidence" value="ECO:0007669"/>
    <property type="project" value="UniProtKB-SubCell"/>
</dbReference>
<feature type="signal peptide" evidence="13">
    <location>
        <begin position="1"/>
        <end position="22"/>
    </location>
</feature>
<evidence type="ECO:0000256" key="5">
    <source>
        <dbReference type="ARBA" id="ARBA00022723"/>
    </source>
</evidence>
<evidence type="ECO:0000256" key="13">
    <source>
        <dbReference type="SAM" id="SignalP"/>
    </source>
</evidence>
<dbReference type="InterPro" id="IPR050492">
    <property type="entry name" value="Bact_metal-bind_prot9"/>
</dbReference>
<evidence type="ECO:0000256" key="9">
    <source>
        <dbReference type="ARBA" id="ARBA00022906"/>
    </source>
</evidence>
<accession>A0AAE2ZGM3</accession>
<keyword evidence="4" id="KW-0813">Transport</keyword>
<reference evidence="14" key="1">
    <citation type="submission" date="2021-08" db="EMBL/GenBank/DDBJ databases">
        <title>Hoeflea bacterium WL0058 sp. nov., isolated from the sediment.</title>
        <authorList>
            <person name="Wang L."/>
            <person name="Zhang D."/>
        </authorList>
    </citation>
    <scope>NUCLEOTIDE SEQUENCE</scope>
    <source>
        <strain evidence="14">WL0058</strain>
    </source>
</reference>
<keyword evidence="5" id="KW-0479">Metal-binding</keyword>
<evidence type="ECO:0000256" key="2">
    <source>
        <dbReference type="ARBA" id="ARBA00011028"/>
    </source>
</evidence>
<feature type="compositionally biased region" description="Basic and acidic residues" evidence="12">
    <location>
        <begin position="122"/>
        <end position="187"/>
    </location>
</feature>
<dbReference type="AlphaFoldDB" id="A0AAE2ZGM3"/>
<dbReference type="SUPFAM" id="SSF53807">
    <property type="entry name" value="Helical backbone' metal receptor"/>
    <property type="match status" value="1"/>
</dbReference>
<gene>
    <name evidence="14" type="ORF">K1W69_03435</name>
</gene>
<evidence type="ECO:0000256" key="11">
    <source>
        <dbReference type="ARBA" id="ARBA00023157"/>
    </source>
</evidence>
<dbReference type="GO" id="GO:0006829">
    <property type="term" value="P:zinc ion transport"/>
    <property type="evidence" value="ECO:0007669"/>
    <property type="project" value="UniProtKB-KW"/>
</dbReference>
<dbReference type="GO" id="GO:0046872">
    <property type="term" value="F:metal ion binding"/>
    <property type="evidence" value="ECO:0007669"/>
    <property type="project" value="UniProtKB-KW"/>
</dbReference>
<keyword evidence="10" id="KW-0406">Ion transport</keyword>
<feature type="chain" id="PRO_5042278632" description="High-affinity zinc uptake system protein ZnuA" evidence="13">
    <location>
        <begin position="23"/>
        <end position="354"/>
    </location>
</feature>
<dbReference type="Gene3D" id="3.40.50.1980">
    <property type="entry name" value="Nitrogenase molybdenum iron protein domain"/>
    <property type="match status" value="3"/>
</dbReference>
<keyword evidence="9" id="KW-0864">Zinc transport</keyword>
<dbReference type="Proteomes" id="UP001196509">
    <property type="component" value="Unassembled WGS sequence"/>
</dbReference>
<evidence type="ECO:0000256" key="7">
    <source>
        <dbReference type="ARBA" id="ARBA00022764"/>
    </source>
</evidence>
<dbReference type="PANTHER" id="PTHR42953">
    <property type="entry name" value="HIGH-AFFINITY ZINC UPTAKE SYSTEM PROTEIN ZNUA-RELATED"/>
    <property type="match status" value="1"/>
</dbReference>
<dbReference type="PANTHER" id="PTHR42953:SF3">
    <property type="entry name" value="HIGH-AFFINITY ZINC UPTAKE SYSTEM PROTEIN ZNUA"/>
    <property type="match status" value="1"/>
</dbReference>
<organism evidence="14 15">
    <name type="scientific">Flavimaribacter sediminis</name>
    <dbReference type="NCBI Taxonomy" id="2865987"/>
    <lineage>
        <taxon>Bacteria</taxon>
        <taxon>Pseudomonadati</taxon>
        <taxon>Pseudomonadota</taxon>
        <taxon>Alphaproteobacteria</taxon>
        <taxon>Hyphomicrobiales</taxon>
        <taxon>Rhizobiaceae</taxon>
        <taxon>Flavimaribacter</taxon>
    </lineage>
</organism>
<proteinExistence type="inferred from homology"/>